<dbReference type="SUPFAM" id="SSF81345">
    <property type="entry name" value="ABC transporter involved in vitamin B12 uptake, BtuC"/>
    <property type="match status" value="1"/>
</dbReference>
<evidence type="ECO:0000256" key="3">
    <source>
        <dbReference type="ARBA" id="ARBA00022448"/>
    </source>
</evidence>
<feature type="transmembrane region" description="Helical" evidence="8">
    <location>
        <begin position="20"/>
        <end position="41"/>
    </location>
</feature>
<accession>A0A3S9V2G7</accession>
<organism evidence="9 10">
    <name type="scientific">Paenibacillus lutimineralis</name>
    <dbReference type="NCBI Taxonomy" id="2707005"/>
    <lineage>
        <taxon>Bacteria</taxon>
        <taxon>Bacillati</taxon>
        <taxon>Bacillota</taxon>
        <taxon>Bacilli</taxon>
        <taxon>Bacillales</taxon>
        <taxon>Paenibacillaceae</taxon>
        <taxon>Paenibacillus</taxon>
    </lineage>
</organism>
<dbReference type="OrthoDB" id="9811721at2"/>
<evidence type="ECO:0000313" key="9">
    <source>
        <dbReference type="EMBL" id="AZS16751.1"/>
    </source>
</evidence>
<reference evidence="10" key="1">
    <citation type="submission" date="2018-12" db="EMBL/GenBank/DDBJ databases">
        <title>Complete genome sequence of Paenibacillus sp. MBLB1234.</title>
        <authorList>
            <person name="Nam Y.-D."/>
            <person name="Kang J."/>
            <person name="Chung W.-H."/>
            <person name="Park Y.S."/>
        </authorList>
    </citation>
    <scope>NUCLEOTIDE SEQUENCE [LARGE SCALE GENOMIC DNA]</scope>
    <source>
        <strain evidence="10">MBLB1234</strain>
    </source>
</reference>
<keyword evidence="4" id="KW-1003">Cell membrane</keyword>
<dbReference type="InterPro" id="IPR037294">
    <property type="entry name" value="ABC_BtuC-like"/>
</dbReference>
<dbReference type="Gene3D" id="1.10.3470.10">
    <property type="entry name" value="ABC transporter involved in vitamin B12 uptake, BtuC"/>
    <property type="match status" value="1"/>
</dbReference>
<protein>
    <submittedName>
        <fullName evidence="9">Iron ABC transporter permease</fullName>
    </submittedName>
</protein>
<dbReference type="Proteomes" id="UP000270678">
    <property type="component" value="Chromosome"/>
</dbReference>
<sequence length="346" mass="36806">MSKYISVRRPWYSFLISRKVLWSCLVLLAVTIAFIILSVGLGSVRIGVLDTLLAIFGHAKDSSHEVIIYNLRMPRIVVAILVGAALAVSGAILQGMIRNPLASPDIVGISGGATLGAVLYFYYFAGTVSIHFLPIGAIIGAFVATFVIYLLAWSKGVSPLKMVLIGIGMNAAFNAITYMLLVSAPFILAQKSLTFMTGSIYGTSWKNDVLPLLPWVLILLPAAMLYARHVNVQELGDDVAAGVGSPVQKHRFVLLILAVALAGAAVAIGGAISFIGLMAPHIARRLVGPSFGGVLPCSALIGALLLLIADLIGRTVFTPLDIPAGVFTAVIGAPFFIYLLYRHRHQ</sequence>
<feature type="transmembrane region" description="Helical" evidence="8">
    <location>
        <begin position="106"/>
        <end position="125"/>
    </location>
</feature>
<keyword evidence="10" id="KW-1185">Reference proteome</keyword>
<keyword evidence="5 8" id="KW-0812">Transmembrane</keyword>
<evidence type="ECO:0000256" key="8">
    <source>
        <dbReference type="SAM" id="Phobius"/>
    </source>
</evidence>
<feature type="transmembrane region" description="Helical" evidence="8">
    <location>
        <begin position="324"/>
        <end position="341"/>
    </location>
</feature>
<evidence type="ECO:0000256" key="7">
    <source>
        <dbReference type="ARBA" id="ARBA00023136"/>
    </source>
</evidence>
<dbReference type="InterPro" id="IPR000522">
    <property type="entry name" value="ABC_transptr_permease_BtuC"/>
</dbReference>
<dbReference type="KEGG" id="plut:EI981_21320"/>
<feature type="transmembrane region" description="Helical" evidence="8">
    <location>
        <begin position="132"/>
        <end position="152"/>
    </location>
</feature>
<evidence type="ECO:0000256" key="2">
    <source>
        <dbReference type="ARBA" id="ARBA00007935"/>
    </source>
</evidence>
<dbReference type="GO" id="GO:0022857">
    <property type="term" value="F:transmembrane transporter activity"/>
    <property type="evidence" value="ECO:0007669"/>
    <property type="project" value="InterPro"/>
</dbReference>
<evidence type="ECO:0000256" key="4">
    <source>
        <dbReference type="ARBA" id="ARBA00022475"/>
    </source>
</evidence>
<gene>
    <name evidence="9" type="ORF">EI981_21320</name>
</gene>
<feature type="transmembrane region" description="Helical" evidence="8">
    <location>
        <begin position="209"/>
        <end position="227"/>
    </location>
</feature>
<keyword evidence="6 8" id="KW-1133">Transmembrane helix</keyword>
<feature type="transmembrane region" description="Helical" evidence="8">
    <location>
        <begin position="76"/>
        <end position="94"/>
    </location>
</feature>
<keyword evidence="7 8" id="KW-0472">Membrane</keyword>
<evidence type="ECO:0000256" key="1">
    <source>
        <dbReference type="ARBA" id="ARBA00004651"/>
    </source>
</evidence>
<dbReference type="PANTHER" id="PTHR30472:SF24">
    <property type="entry name" value="FERRIC ENTEROBACTIN TRANSPORT SYSTEM PERMEASE PROTEIN FEPG"/>
    <property type="match status" value="1"/>
</dbReference>
<comment type="subcellular location">
    <subcellularLocation>
        <location evidence="1">Cell membrane</location>
        <topology evidence="1">Multi-pass membrane protein</topology>
    </subcellularLocation>
</comment>
<comment type="similarity">
    <text evidence="2">Belongs to the binding-protein-dependent transport system permease family. FecCD subfamily.</text>
</comment>
<dbReference type="GO" id="GO:0005886">
    <property type="term" value="C:plasma membrane"/>
    <property type="evidence" value="ECO:0007669"/>
    <property type="project" value="UniProtKB-SubCell"/>
</dbReference>
<dbReference type="CDD" id="cd06550">
    <property type="entry name" value="TM_ABC_iron-siderophores_like"/>
    <property type="match status" value="1"/>
</dbReference>
<evidence type="ECO:0000313" key="10">
    <source>
        <dbReference type="Proteomes" id="UP000270678"/>
    </source>
</evidence>
<dbReference type="AlphaFoldDB" id="A0A3S9V2G7"/>
<evidence type="ECO:0000256" key="5">
    <source>
        <dbReference type="ARBA" id="ARBA00022692"/>
    </source>
</evidence>
<keyword evidence="3" id="KW-0813">Transport</keyword>
<dbReference type="EMBL" id="CP034346">
    <property type="protein sequence ID" value="AZS16751.1"/>
    <property type="molecule type" value="Genomic_DNA"/>
</dbReference>
<dbReference type="FunFam" id="1.10.3470.10:FF:000001">
    <property type="entry name" value="Vitamin B12 ABC transporter permease BtuC"/>
    <property type="match status" value="1"/>
</dbReference>
<name>A0A3S9V2G7_9BACL</name>
<feature type="transmembrane region" description="Helical" evidence="8">
    <location>
        <begin position="252"/>
        <end position="279"/>
    </location>
</feature>
<proteinExistence type="inferred from homology"/>
<feature type="transmembrane region" description="Helical" evidence="8">
    <location>
        <begin position="164"/>
        <end position="188"/>
    </location>
</feature>
<evidence type="ECO:0000256" key="6">
    <source>
        <dbReference type="ARBA" id="ARBA00022989"/>
    </source>
</evidence>
<dbReference type="GO" id="GO:0033214">
    <property type="term" value="P:siderophore-iron import into cell"/>
    <property type="evidence" value="ECO:0007669"/>
    <property type="project" value="TreeGrafter"/>
</dbReference>
<feature type="transmembrane region" description="Helical" evidence="8">
    <location>
        <begin position="291"/>
        <end position="312"/>
    </location>
</feature>
<dbReference type="RefSeq" id="WP_127001665.1">
    <property type="nucleotide sequence ID" value="NZ_CP034346.1"/>
</dbReference>
<dbReference type="Pfam" id="PF01032">
    <property type="entry name" value="FecCD"/>
    <property type="match status" value="1"/>
</dbReference>
<dbReference type="PANTHER" id="PTHR30472">
    <property type="entry name" value="FERRIC ENTEROBACTIN TRANSPORT SYSTEM PERMEASE PROTEIN"/>
    <property type="match status" value="1"/>
</dbReference>